<evidence type="ECO:0000256" key="5">
    <source>
        <dbReference type="ARBA" id="ARBA00022801"/>
    </source>
</evidence>
<dbReference type="InterPro" id="IPR001360">
    <property type="entry name" value="Glyco_hydro_1"/>
</dbReference>
<dbReference type="RefSeq" id="XP_010492483.1">
    <property type="nucleotide sequence ID" value="XM_010494181.1"/>
</dbReference>
<keyword evidence="5" id="KW-0378">Hydrolase</keyword>
<dbReference type="PANTHER" id="PTHR10353:SF150">
    <property type="entry name" value="BETA-GLUCOSIDASE 1-RELATED"/>
    <property type="match status" value="1"/>
</dbReference>
<dbReference type="Pfam" id="PF00232">
    <property type="entry name" value="Glyco_hydro_1"/>
    <property type="match status" value="1"/>
</dbReference>
<name>A0ABM0XXN3_CAMSA</name>
<evidence type="ECO:0000256" key="2">
    <source>
        <dbReference type="ARBA" id="ARBA00010838"/>
    </source>
</evidence>
<keyword evidence="7" id="KW-0325">Glycoprotein</keyword>
<feature type="signal peptide" evidence="10">
    <location>
        <begin position="1"/>
        <end position="20"/>
    </location>
</feature>
<dbReference type="PANTHER" id="PTHR10353">
    <property type="entry name" value="GLYCOSYL HYDROLASE"/>
    <property type="match status" value="1"/>
</dbReference>
<sequence length="113" mass="12785">MEQLFALFTIFLALPFSGRCSDVFSRSHFPKGFVFGAGTSAYQWEGAAAEDGRKPSVWDTFCHSRNTGNGDIACDGYHKYKEDVHLMVDTGLDAFRFSISWSRLIPSYYYSKT</sequence>
<keyword evidence="11" id="KW-1185">Reference proteome</keyword>
<evidence type="ECO:0000256" key="3">
    <source>
        <dbReference type="ARBA" id="ARBA00012744"/>
    </source>
</evidence>
<reference evidence="11" key="1">
    <citation type="journal article" date="2014" name="Nat. Commun.">
        <title>The emerging biofuel crop Camelina sativa retains a highly undifferentiated hexaploid genome structure.</title>
        <authorList>
            <person name="Kagale S."/>
            <person name="Koh C."/>
            <person name="Nixon J."/>
            <person name="Bollina V."/>
            <person name="Clarke W.E."/>
            <person name="Tuteja R."/>
            <person name="Spillane C."/>
            <person name="Robinson S.J."/>
            <person name="Links M.G."/>
            <person name="Clarke C."/>
            <person name="Higgins E.E."/>
            <person name="Huebert T."/>
            <person name="Sharpe A.G."/>
            <person name="Parkin I.A."/>
        </authorList>
    </citation>
    <scope>NUCLEOTIDE SEQUENCE [LARGE SCALE GENOMIC DNA]</scope>
    <source>
        <strain evidence="11">cv. DH55</strain>
    </source>
</reference>
<keyword evidence="6" id="KW-1015">Disulfide bond</keyword>
<evidence type="ECO:0000256" key="1">
    <source>
        <dbReference type="ARBA" id="ARBA00000448"/>
    </source>
</evidence>
<comment type="similarity">
    <text evidence="2 9">Belongs to the glycosyl hydrolase 1 family.</text>
</comment>
<comment type="catalytic activity">
    <reaction evidence="1">
        <text>Hydrolysis of terminal, non-reducing beta-D-glucosyl residues with release of beta-D-glucose.</text>
        <dbReference type="EC" id="3.2.1.21"/>
    </reaction>
</comment>
<evidence type="ECO:0000256" key="9">
    <source>
        <dbReference type="RuleBase" id="RU003690"/>
    </source>
</evidence>
<proteinExistence type="inferred from homology"/>
<organism evidence="11 12">
    <name type="scientific">Camelina sativa</name>
    <name type="common">False flax</name>
    <name type="synonym">Myagrum sativum</name>
    <dbReference type="NCBI Taxonomy" id="90675"/>
    <lineage>
        <taxon>Eukaryota</taxon>
        <taxon>Viridiplantae</taxon>
        <taxon>Streptophyta</taxon>
        <taxon>Embryophyta</taxon>
        <taxon>Tracheophyta</taxon>
        <taxon>Spermatophyta</taxon>
        <taxon>Magnoliopsida</taxon>
        <taxon>eudicotyledons</taxon>
        <taxon>Gunneridae</taxon>
        <taxon>Pentapetalae</taxon>
        <taxon>rosids</taxon>
        <taxon>malvids</taxon>
        <taxon>Brassicales</taxon>
        <taxon>Brassicaceae</taxon>
        <taxon>Camelineae</taxon>
        <taxon>Camelina</taxon>
    </lineage>
</organism>
<dbReference type="InterPro" id="IPR033132">
    <property type="entry name" value="GH_1_N_CS"/>
</dbReference>
<dbReference type="InterPro" id="IPR017853">
    <property type="entry name" value="GH"/>
</dbReference>
<keyword evidence="4 10" id="KW-0732">Signal</keyword>
<evidence type="ECO:0000313" key="11">
    <source>
        <dbReference type="Proteomes" id="UP000694864"/>
    </source>
</evidence>
<gene>
    <name evidence="12" type="primary">LOC104769862</name>
</gene>
<dbReference type="EC" id="3.2.1.21" evidence="3"/>
<evidence type="ECO:0000256" key="4">
    <source>
        <dbReference type="ARBA" id="ARBA00022729"/>
    </source>
</evidence>
<evidence type="ECO:0000256" key="6">
    <source>
        <dbReference type="ARBA" id="ARBA00023157"/>
    </source>
</evidence>
<evidence type="ECO:0000256" key="10">
    <source>
        <dbReference type="SAM" id="SignalP"/>
    </source>
</evidence>
<dbReference type="Gene3D" id="3.20.20.80">
    <property type="entry name" value="Glycosidases"/>
    <property type="match status" value="1"/>
</dbReference>
<dbReference type="SUPFAM" id="SSF51445">
    <property type="entry name" value="(Trans)glycosidases"/>
    <property type="match status" value="1"/>
</dbReference>
<evidence type="ECO:0000313" key="12">
    <source>
        <dbReference type="RefSeq" id="XP_010492483.1"/>
    </source>
</evidence>
<dbReference type="GeneID" id="104769862"/>
<evidence type="ECO:0000256" key="8">
    <source>
        <dbReference type="ARBA" id="ARBA00023295"/>
    </source>
</evidence>
<dbReference type="PROSITE" id="PS00653">
    <property type="entry name" value="GLYCOSYL_HYDROL_F1_2"/>
    <property type="match status" value="1"/>
</dbReference>
<keyword evidence="8" id="KW-0326">Glycosidase</keyword>
<dbReference type="Proteomes" id="UP000694864">
    <property type="component" value="Chromosome 20"/>
</dbReference>
<evidence type="ECO:0000256" key="7">
    <source>
        <dbReference type="ARBA" id="ARBA00023180"/>
    </source>
</evidence>
<feature type="chain" id="PRO_5047511815" description="beta-glucosidase" evidence="10">
    <location>
        <begin position="21"/>
        <end position="113"/>
    </location>
</feature>
<protein>
    <recommendedName>
        <fullName evidence="3">beta-glucosidase</fullName>
        <ecNumber evidence="3">3.2.1.21</ecNumber>
    </recommendedName>
</protein>
<reference evidence="12" key="2">
    <citation type="submission" date="2025-08" db="UniProtKB">
        <authorList>
            <consortium name="RefSeq"/>
        </authorList>
    </citation>
    <scope>IDENTIFICATION</scope>
    <source>
        <tissue evidence="12">Leaf</tissue>
    </source>
</reference>
<accession>A0ABM0XXN3</accession>